<organism evidence="1 2">
    <name type="scientific">Enterococcus gallinarum</name>
    <dbReference type="NCBI Taxonomy" id="1353"/>
    <lineage>
        <taxon>Bacteria</taxon>
        <taxon>Bacillati</taxon>
        <taxon>Bacillota</taxon>
        <taxon>Bacilli</taxon>
        <taxon>Lactobacillales</taxon>
        <taxon>Enterococcaceae</taxon>
        <taxon>Enterococcus</taxon>
    </lineage>
</organism>
<dbReference type="SUPFAM" id="SSF53850">
    <property type="entry name" value="Periplasmic binding protein-like II"/>
    <property type="match status" value="1"/>
</dbReference>
<dbReference type="InterPro" id="IPR006059">
    <property type="entry name" value="SBP"/>
</dbReference>
<evidence type="ECO:0000313" key="2">
    <source>
        <dbReference type="Proteomes" id="UP000439965"/>
    </source>
</evidence>
<dbReference type="Gene3D" id="3.40.190.10">
    <property type="entry name" value="Periplasmic binding protein-like II"/>
    <property type="match status" value="1"/>
</dbReference>
<dbReference type="Pfam" id="PF01547">
    <property type="entry name" value="SBP_bac_1"/>
    <property type="match status" value="1"/>
</dbReference>
<sequence>KATEKSEDGKTKLTVTTWNYDTTPEFEKLFRAFEAENPDITIEPVDIASDDYDTKVTTMLSSGDTTDILTMKNLLSYSNYALRNQLVDLTDHVKDLDIAPAKASYEMYEIDGKTYAQPYRTDFWVLYYNKKMFDEAGI</sequence>
<dbReference type="EMBL" id="WVTI01000489">
    <property type="protein sequence ID" value="MXS28087.1"/>
    <property type="molecule type" value="Genomic_DNA"/>
</dbReference>
<dbReference type="RefSeq" id="WP_160806519.1">
    <property type="nucleotide sequence ID" value="NZ_WVTI01000489.1"/>
</dbReference>
<name>A0A6I4XKB7_ENTGA</name>
<proteinExistence type="predicted"/>
<gene>
    <name evidence="1" type="ORF">GTI89_18770</name>
</gene>
<dbReference type="Proteomes" id="UP000439965">
    <property type="component" value="Unassembled WGS sequence"/>
</dbReference>
<evidence type="ECO:0000313" key="1">
    <source>
        <dbReference type="EMBL" id="MXS28087.1"/>
    </source>
</evidence>
<dbReference type="PANTHER" id="PTHR43649">
    <property type="entry name" value="ARABINOSE-BINDING PROTEIN-RELATED"/>
    <property type="match status" value="1"/>
</dbReference>
<feature type="non-terminal residue" evidence="1">
    <location>
        <position position="1"/>
    </location>
</feature>
<comment type="caution">
    <text evidence="1">The sequence shown here is derived from an EMBL/GenBank/DDBJ whole genome shotgun (WGS) entry which is preliminary data.</text>
</comment>
<accession>A0A6I4XKB7</accession>
<dbReference type="PANTHER" id="PTHR43649:SF12">
    <property type="entry name" value="DIACETYLCHITOBIOSE BINDING PROTEIN DASA"/>
    <property type="match status" value="1"/>
</dbReference>
<dbReference type="AlphaFoldDB" id="A0A6I4XKB7"/>
<dbReference type="InterPro" id="IPR050490">
    <property type="entry name" value="Bact_solute-bd_prot1"/>
</dbReference>
<feature type="non-terminal residue" evidence="1">
    <location>
        <position position="138"/>
    </location>
</feature>
<reference evidence="1 2" key="1">
    <citation type="submission" date="2019-04" db="EMBL/GenBank/DDBJ databases">
        <title>Step-wise assembly of the neonatal virome modulated by breast feeding.</title>
        <authorList>
            <person name="Liang G."/>
            <person name="Bushman F."/>
        </authorList>
    </citation>
    <scope>NUCLEOTIDE SEQUENCE [LARGE SCALE GENOMIC DNA]</scope>
    <source>
        <strain evidence="1 2">E3404</strain>
    </source>
</reference>
<protein>
    <submittedName>
        <fullName evidence="1">Extracellular solute-binding protein</fullName>
    </submittedName>
</protein>